<dbReference type="SMART" id="SM01371">
    <property type="entry name" value="TFIIA"/>
    <property type="match status" value="1"/>
</dbReference>
<feature type="compositionally biased region" description="Acidic residues" evidence="6">
    <location>
        <begin position="288"/>
        <end position="340"/>
    </location>
</feature>
<dbReference type="Pfam" id="PF03153">
    <property type="entry name" value="TFIIA"/>
    <property type="match status" value="1"/>
</dbReference>
<proteinExistence type="inferred from homology"/>
<dbReference type="EMBL" id="JAACXV010014465">
    <property type="protein sequence ID" value="KAF7267130.1"/>
    <property type="molecule type" value="Genomic_DNA"/>
</dbReference>
<comment type="similarity">
    <text evidence="2">Belongs to the TFIIA subunit 1 family.</text>
</comment>
<feature type="region of interest" description="Disordered" evidence="6">
    <location>
        <begin position="280"/>
        <end position="340"/>
    </location>
</feature>
<comment type="subcellular location">
    <subcellularLocation>
        <location evidence="1">Nucleus</location>
    </subcellularLocation>
</comment>
<dbReference type="CDD" id="cd07976">
    <property type="entry name" value="TFIIA_alpha_beta_like"/>
    <property type="match status" value="1"/>
</dbReference>
<dbReference type="FunFam" id="1.10.287.100:FF:000001">
    <property type="entry name" value="Transcription initiation factor IIA subunit"/>
    <property type="match status" value="1"/>
</dbReference>
<dbReference type="PANTHER" id="PTHR12694">
    <property type="entry name" value="TRANSCRIPTION INITIATION FACTOR IIA SUBUNIT 1"/>
    <property type="match status" value="1"/>
</dbReference>
<dbReference type="SUPFAM" id="SSF47396">
    <property type="entry name" value="Transcription factor IIA (TFIIA), alpha-helical domain"/>
    <property type="match status" value="1"/>
</dbReference>
<dbReference type="InterPro" id="IPR004855">
    <property type="entry name" value="TFIIA_asu/bsu"/>
</dbReference>
<keyword evidence="8" id="KW-1185">Reference proteome</keyword>
<dbReference type="GO" id="GO:0005672">
    <property type="term" value="C:transcription factor TFIIA complex"/>
    <property type="evidence" value="ECO:0007669"/>
    <property type="project" value="InterPro"/>
</dbReference>
<evidence type="ECO:0000313" key="8">
    <source>
        <dbReference type="Proteomes" id="UP000625711"/>
    </source>
</evidence>
<organism evidence="7 8">
    <name type="scientific">Rhynchophorus ferrugineus</name>
    <name type="common">Red palm weevil</name>
    <name type="synonym">Curculio ferrugineus</name>
    <dbReference type="NCBI Taxonomy" id="354439"/>
    <lineage>
        <taxon>Eukaryota</taxon>
        <taxon>Metazoa</taxon>
        <taxon>Ecdysozoa</taxon>
        <taxon>Arthropoda</taxon>
        <taxon>Hexapoda</taxon>
        <taxon>Insecta</taxon>
        <taxon>Pterygota</taxon>
        <taxon>Neoptera</taxon>
        <taxon>Endopterygota</taxon>
        <taxon>Coleoptera</taxon>
        <taxon>Polyphaga</taxon>
        <taxon>Cucujiformia</taxon>
        <taxon>Curculionidae</taxon>
        <taxon>Dryophthorinae</taxon>
        <taxon>Rhynchophorus</taxon>
    </lineage>
</organism>
<accession>A0A834HXZ2</accession>
<evidence type="ECO:0008006" key="9">
    <source>
        <dbReference type="Google" id="ProtNLM"/>
    </source>
</evidence>
<evidence type="ECO:0000256" key="1">
    <source>
        <dbReference type="ARBA" id="ARBA00004123"/>
    </source>
</evidence>
<dbReference type="Proteomes" id="UP000625711">
    <property type="component" value="Unassembled WGS sequence"/>
</dbReference>
<dbReference type="OrthoDB" id="6275927at2759"/>
<keyword evidence="4" id="KW-0804">Transcription</keyword>
<dbReference type="SUPFAM" id="SSF50784">
    <property type="entry name" value="Transcription factor IIA (TFIIA), beta-barrel domain"/>
    <property type="match status" value="1"/>
</dbReference>
<evidence type="ECO:0000256" key="4">
    <source>
        <dbReference type="ARBA" id="ARBA00023163"/>
    </source>
</evidence>
<dbReference type="FunFam" id="2.30.18.10:FF:000002">
    <property type="entry name" value="Transcription initiation factor IIA subunit 1"/>
    <property type="match status" value="1"/>
</dbReference>
<name>A0A834HXZ2_RHYFE</name>
<dbReference type="GO" id="GO:0006367">
    <property type="term" value="P:transcription initiation at RNA polymerase II promoter"/>
    <property type="evidence" value="ECO:0007669"/>
    <property type="project" value="InterPro"/>
</dbReference>
<dbReference type="Gene3D" id="2.30.18.10">
    <property type="entry name" value="Transcription factor IIA (TFIIA), beta-barrel domain"/>
    <property type="match status" value="1"/>
</dbReference>
<keyword evidence="5" id="KW-0539">Nucleus</keyword>
<evidence type="ECO:0000256" key="2">
    <source>
        <dbReference type="ARBA" id="ARBA00010059"/>
    </source>
</evidence>
<sequence length="389" mass="43585">MSNSLCKSSVSKAYQEVIADVIQNVREHFVEDGVDEIVLQELKTLWETKLANTKAVEDVKEIDKLIAVNKNQKTQQNPIQHNFLNPLAQQHNSVNNQPIGQVPPNNHIPQAVAFPEWKRVPVKLTIPSPSGCNAPDKRILSIYVPELFLQADHLKSILTGPIISKALNLSLDAATTFLQDQINNTFIKHQQATNIVNINMGVNPSSIIQTDGNASFVDVPSSSQPNNSSVIEMRNKHRKQKSDSHFKNTCTKDYSALSVPLYECQSFSVESEIINCRIYQGDGSHDSSDDEQIDDEDEDDNDNEDADDAADENDDGNQEVIEDEPLNSEDDVSDADGTEESFDTENVIVCQFDKITRARNRWKFHLKDGIMNLNGEDYVFQKANGDAEW</sequence>
<keyword evidence="3" id="KW-0805">Transcription regulation</keyword>
<dbReference type="Gene3D" id="1.10.287.100">
    <property type="match status" value="1"/>
</dbReference>
<comment type="caution">
    <text evidence="7">The sequence shown here is derived from an EMBL/GenBank/DDBJ whole genome shotgun (WGS) entry which is preliminary data.</text>
</comment>
<evidence type="ECO:0000313" key="7">
    <source>
        <dbReference type="EMBL" id="KAF7267130.1"/>
    </source>
</evidence>
<reference evidence="7" key="1">
    <citation type="submission" date="2020-08" db="EMBL/GenBank/DDBJ databases">
        <title>Genome sequencing and assembly of the red palm weevil Rhynchophorus ferrugineus.</title>
        <authorList>
            <person name="Dias G.B."/>
            <person name="Bergman C.M."/>
            <person name="Manee M."/>
        </authorList>
    </citation>
    <scope>NUCLEOTIDE SEQUENCE</scope>
    <source>
        <strain evidence="7">AA-2017</strain>
        <tissue evidence="7">Whole larva</tissue>
    </source>
</reference>
<gene>
    <name evidence="7" type="ORF">GWI33_019623</name>
</gene>
<evidence type="ECO:0000256" key="6">
    <source>
        <dbReference type="SAM" id="MobiDB-lite"/>
    </source>
</evidence>
<evidence type="ECO:0000256" key="3">
    <source>
        <dbReference type="ARBA" id="ARBA00023015"/>
    </source>
</evidence>
<dbReference type="InterPro" id="IPR009088">
    <property type="entry name" value="TFIIA_b-brl"/>
</dbReference>
<dbReference type="AlphaFoldDB" id="A0A834HXZ2"/>
<dbReference type="PANTHER" id="PTHR12694:SF8">
    <property type="entry name" value="TRANSCRIPTION INITIATION FACTOR IIA SUBUNIT 1"/>
    <property type="match status" value="1"/>
</dbReference>
<protein>
    <recommendedName>
        <fullName evidence="9">Transcription initiation factor IIA subunit 1</fullName>
    </recommendedName>
</protein>
<evidence type="ECO:0000256" key="5">
    <source>
        <dbReference type="ARBA" id="ARBA00023242"/>
    </source>
</evidence>